<sequence length="337" mass="37094">MSEESPPTIAPSSIPNKRLLFAMLKWGLCLLVLVFVIYQGYQLSSKEELSELHIDYSWLLLAGIVYLAGWMPSVWFWRALMRSCGADVPWRPTIRAYYCGHLGKYVPGKAMVLVIRTALVKKHCPPALAAITATCETLMMMGTGLVVVGSLFPLVFTMEQQSRLPAFLQPLIIHPWLLPALVIGTTLLLLPLIARMVTVVSRKMTPPEYQLEQPIHIRTLLLFRGLFLFGVCWITLGISLGLVLKSLQPDLSLLEHFWTFVAASAVATSIGFLALFAPGGVGVREGLLMWSLAAIPEISPAQAVAAAVLLRLVWLTFEILAAVGLYYSGNKSSLTSN</sequence>
<protein>
    <recommendedName>
        <fullName evidence="9">Flippase-like domain-containing protein</fullName>
    </recommendedName>
</protein>
<keyword evidence="5 6" id="KW-0472">Membrane</keyword>
<dbReference type="EMBL" id="CP036281">
    <property type="protein sequence ID" value="QDU79181.1"/>
    <property type="molecule type" value="Genomic_DNA"/>
</dbReference>
<evidence type="ECO:0000256" key="3">
    <source>
        <dbReference type="ARBA" id="ARBA00022692"/>
    </source>
</evidence>
<proteinExistence type="predicted"/>
<feature type="transmembrane region" description="Helical" evidence="6">
    <location>
        <begin position="138"/>
        <end position="156"/>
    </location>
</feature>
<evidence type="ECO:0008006" key="9">
    <source>
        <dbReference type="Google" id="ProtNLM"/>
    </source>
</evidence>
<feature type="transmembrane region" description="Helical" evidence="6">
    <location>
        <begin position="304"/>
        <end position="327"/>
    </location>
</feature>
<dbReference type="AlphaFoldDB" id="A0A518CIY5"/>
<feature type="transmembrane region" description="Helical" evidence="6">
    <location>
        <begin position="19"/>
        <end position="38"/>
    </location>
</feature>
<organism evidence="7 8">
    <name type="scientific">Polystyrenella longa</name>
    <dbReference type="NCBI Taxonomy" id="2528007"/>
    <lineage>
        <taxon>Bacteria</taxon>
        <taxon>Pseudomonadati</taxon>
        <taxon>Planctomycetota</taxon>
        <taxon>Planctomycetia</taxon>
        <taxon>Planctomycetales</taxon>
        <taxon>Planctomycetaceae</taxon>
        <taxon>Polystyrenella</taxon>
    </lineage>
</organism>
<accession>A0A518CIY5</accession>
<keyword evidence="2" id="KW-1003">Cell membrane</keyword>
<evidence type="ECO:0000256" key="6">
    <source>
        <dbReference type="SAM" id="Phobius"/>
    </source>
</evidence>
<gene>
    <name evidence="7" type="ORF">Pla110_08860</name>
</gene>
<dbReference type="RefSeq" id="WP_144993586.1">
    <property type="nucleotide sequence ID" value="NZ_CP036281.1"/>
</dbReference>
<reference evidence="7 8" key="1">
    <citation type="submission" date="2019-02" db="EMBL/GenBank/DDBJ databases">
        <title>Deep-cultivation of Planctomycetes and their phenomic and genomic characterization uncovers novel biology.</title>
        <authorList>
            <person name="Wiegand S."/>
            <person name="Jogler M."/>
            <person name="Boedeker C."/>
            <person name="Pinto D."/>
            <person name="Vollmers J."/>
            <person name="Rivas-Marin E."/>
            <person name="Kohn T."/>
            <person name="Peeters S.H."/>
            <person name="Heuer A."/>
            <person name="Rast P."/>
            <person name="Oberbeckmann S."/>
            <person name="Bunk B."/>
            <person name="Jeske O."/>
            <person name="Meyerdierks A."/>
            <person name="Storesund J.E."/>
            <person name="Kallscheuer N."/>
            <person name="Luecker S."/>
            <person name="Lage O.M."/>
            <person name="Pohl T."/>
            <person name="Merkel B.J."/>
            <person name="Hornburger P."/>
            <person name="Mueller R.-W."/>
            <person name="Bruemmer F."/>
            <person name="Labrenz M."/>
            <person name="Spormann A.M."/>
            <person name="Op den Camp H."/>
            <person name="Overmann J."/>
            <person name="Amann R."/>
            <person name="Jetten M.S.M."/>
            <person name="Mascher T."/>
            <person name="Medema M.H."/>
            <person name="Devos D.P."/>
            <person name="Kaster A.-K."/>
            <person name="Ovreas L."/>
            <person name="Rohde M."/>
            <person name="Galperin M.Y."/>
            <person name="Jogler C."/>
        </authorList>
    </citation>
    <scope>NUCLEOTIDE SEQUENCE [LARGE SCALE GENOMIC DNA]</scope>
    <source>
        <strain evidence="7 8">Pla110</strain>
    </source>
</reference>
<dbReference type="GO" id="GO:0005886">
    <property type="term" value="C:plasma membrane"/>
    <property type="evidence" value="ECO:0007669"/>
    <property type="project" value="UniProtKB-SubCell"/>
</dbReference>
<feature type="transmembrane region" description="Helical" evidence="6">
    <location>
        <begin position="58"/>
        <end position="77"/>
    </location>
</feature>
<dbReference type="Pfam" id="PF03706">
    <property type="entry name" value="LPG_synthase_TM"/>
    <property type="match status" value="1"/>
</dbReference>
<dbReference type="Proteomes" id="UP000317178">
    <property type="component" value="Chromosome"/>
</dbReference>
<dbReference type="PANTHER" id="PTHR39087">
    <property type="entry name" value="UPF0104 MEMBRANE PROTEIN MJ1595"/>
    <property type="match status" value="1"/>
</dbReference>
<name>A0A518CIY5_9PLAN</name>
<evidence type="ECO:0000256" key="2">
    <source>
        <dbReference type="ARBA" id="ARBA00022475"/>
    </source>
</evidence>
<evidence type="ECO:0000256" key="1">
    <source>
        <dbReference type="ARBA" id="ARBA00004651"/>
    </source>
</evidence>
<evidence type="ECO:0000313" key="7">
    <source>
        <dbReference type="EMBL" id="QDU79181.1"/>
    </source>
</evidence>
<dbReference type="KEGG" id="plon:Pla110_08860"/>
<dbReference type="PANTHER" id="PTHR39087:SF2">
    <property type="entry name" value="UPF0104 MEMBRANE PROTEIN MJ1595"/>
    <property type="match status" value="1"/>
</dbReference>
<keyword evidence="4 6" id="KW-1133">Transmembrane helix</keyword>
<evidence type="ECO:0000256" key="4">
    <source>
        <dbReference type="ARBA" id="ARBA00022989"/>
    </source>
</evidence>
<evidence type="ECO:0000256" key="5">
    <source>
        <dbReference type="ARBA" id="ARBA00023136"/>
    </source>
</evidence>
<comment type="subcellular location">
    <subcellularLocation>
        <location evidence="1">Cell membrane</location>
        <topology evidence="1">Multi-pass membrane protein</topology>
    </subcellularLocation>
</comment>
<evidence type="ECO:0000313" key="8">
    <source>
        <dbReference type="Proteomes" id="UP000317178"/>
    </source>
</evidence>
<dbReference type="InterPro" id="IPR022791">
    <property type="entry name" value="L-PG_synthase/AglD"/>
</dbReference>
<keyword evidence="3 6" id="KW-0812">Transmembrane</keyword>
<feature type="transmembrane region" description="Helical" evidence="6">
    <location>
        <begin position="176"/>
        <end position="200"/>
    </location>
</feature>
<dbReference type="OrthoDB" id="256291at2"/>
<feature type="transmembrane region" description="Helical" evidence="6">
    <location>
        <begin position="256"/>
        <end position="283"/>
    </location>
</feature>
<feature type="transmembrane region" description="Helical" evidence="6">
    <location>
        <begin position="221"/>
        <end position="244"/>
    </location>
</feature>
<keyword evidence="8" id="KW-1185">Reference proteome</keyword>